<organism evidence="2 3">
    <name type="scientific">Phocaeicola vulgatus</name>
    <name type="common">Bacteroides vulgatus</name>
    <dbReference type="NCBI Taxonomy" id="821"/>
    <lineage>
        <taxon>Bacteria</taxon>
        <taxon>Pseudomonadati</taxon>
        <taxon>Bacteroidota</taxon>
        <taxon>Bacteroidia</taxon>
        <taxon>Bacteroidales</taxon>
        <taxon>Bacteroidaceae</taxon>
        <taxon>Phocaeicola</taxon>
    </lineage>
</organism>
<dbReference type="PATRIC" id="fig|821.40.peg.3143"/>
<dbReference type="AlphaFoldDB" id="A0A0P0M3C5"/>
<evidence type="ECO:0000313" key="3">
    <source>
        <dbReference type="Proteomes" id="UP000061587"/>
    </source>
</evidence>
<feature type="domain" description="Bacterial Ig-like" evidence="1">
    <location>
        <begin position="7"/>
        <end position="73"/>
    </location>
</feature>
<reference evidence="3" key="1">
    <citation type="submission" date="2015-10" db="EMBL/GenBank/DDBJ databases">
        <title>Extensive mobilome-driven genome diversification in gut-associated Bacteroides vulgatus mpk.</title>
        <authorList>
            <person name="Beier S."/>
            <person name="Lange A."/>
            <person name="Huson D.H."/>
            <person name="Frick J.-S."/>
            <person name="Autenrieth I.B."/>
        </authorList>
    </citation>
    <scope>NUCLEOTIDE SEQUENCE [LARGE SCALE GENOMIC DNA]</scope>
    <source>
        <strain evidence="3">mpk</strain>
    </source>
</reference>
<keyword evidence="2" id="KW-0675">Receptor</keyword>
<evidence type="ECO:0000259" key="1">
    <source>
        <dbReference type="Pfam" id="PF20251"/>
    </source>
</evidence>
<accession>A0A0P0M3C5</accession>
<gene>
    <name evidence="2" type="ORF">BvMPK_2617</name>
</gene>
<sequence>MAENFNGSSYLVLRKEGEKWLSLPGATVWTLELHWVPSNKIYPFPISLYPSLNAITPGVYRVVKKIDIGNNCHNWYFTAEFRIGNGTEEQDILNKEPSSKPLSEVEEETDMDIAYEVVEEMPEYPGGMSALLDFIQNNLQHDKANSPNVLLYNSSLMKEVIFPNLLY</sequence>
<proteinExistence type="predicted"/>
<protein>
    <submittedName>
        <fullName evidence="2">Regulatory sensor-transducer, BlaR1/MecR1 family/ TonB-dependent receptor</fullName>
    </submittedName>
</protein>
<dbReference type="Pfam" id="PF20251">
    <property type="entry name" value="Big_14"/>
    <property type="match status" value="1"/>
</dbReference>
<evidence type="ECO:0000313" key="2">
    <source>
        <dbReference type="EMBL" id="ALK85208.1"/>
    </source>
</evidence>
<dbReference type="EMBL" id="CP013020">
    <property type="protein sequence ID" value="ALK85208.1"/>
    <property type="molecule type" value="Genomic_DNA"/>
</dbReference>
<dbReference type="InterPro" id="IPR046878">
    <property type="entry name" value="Big_14"/>
</dbReference>
<reference evidence="2 3" key="2">
    <citation type="journal article" date="2016" name="Genome Biol. Evol.">
        <title>Extensive mobilome-driven genome diversification in mouse gut-associated Bacteroides vulgatus mpk.</title>
        <authorList>
            <person name="Lange A."/>
            <person name="Beier S."/>
            <person name="Steimle A."/>
            <person name="Autenrieth I.B."/>
            <person name="Huson D.H."/>
            <person name="Frick J.S."/>
        </authorList>
    </citation>
    <scope>NUCLEOTIDE SEQUENCE [LARGE SCALE GENOMIC DNA]</scope>
    <source>
        <strain evidence="3">mpk</strain>
    </source>
</reference>
<dbReference type="Proteomes" id="UP000061587">
    <property type="component" value="Chromosome"/>
</dbReference>
<name>A0A0P0M3C5_PHOVU</name>